<reference evidence="2" key="1">
    <citation type="submission" date="2014-12" db="EMBL/GenBank/DDBJ databases">
        <title>Insight into the proteome of Arion vulgaris.</title>
        <authorList>
            <person name="Aradska J."/>
            <person name="Bulat T."/>
            <person name="Smidak R."/>
            <person name="Sarate P."/>
            <person name="Gangsoo J."/>
            <person name="Sialana F."/>
            <person name="Bilban M."/>
            <person name="Lubec G."/>
        </authorList>
    </citation>
    <scope>NUCLEOTIDE SEQUENCE</scope>
    <source>
        <tissue evidence="2">Skin</tissue>
    </source>
</reference>
<gene>
    <name evidence="2" type="primary">ORF99317</name>
</gene>
<feature type="region of interest" description="Disordered" evidence="1">
    <location>
        <begin position="36"/>
        <end position="56"/>
    </location>
</feature>
<dbReference type="EMBL" id="HACG01029416">
    <property type="protein sequence ID" value="CEK76281.1"/>
    <property type="molecule type" value="Transcribed_RNA"/>
</dbReference>
<evidence type="ECO:0000256" key="1">
    <source>
        <dbReference type="SAM" id="MobiDB-lite"/>
    </source>
</evidence>
<accession>A0A0B7A8E9</accession>
<protein>
    <submittedName>
        <fullName evidence="2">Uncharacterized protein</fullName>
    </submittedName>
</protein>
<proteinExistence type="predicted"/>
<name>A0A0B7A8E9_9EUPU</name>
<organism evidence="2">
    <name type="scientific">Arion vulgaris</name>
    <dbReference type="NCBI Taxonomy" id="1028688"/>
    <lineage>
        <taxon>Eukaryota</taxon>
        <taxon>Metazoa</taxon>
        <taxon>Spiralia</taxon>
        <taxon>Lophotrochozoa</taxon>
        <taxon>Mollusca</taxon>
        <taxon>Gastropoda</taxon>
        <taxon>Heterobranchia</taxon>
        <taxon>Euthyneura</taxon>
        <taxon>Panpulmonata</taxon>
        <taxon>Eupulmonata</taxon>
        <taxon>Stylommatophora</taxon>
        <taxon>Helicina</taxon>
        <taxon>Arionoidea</taxon>
        <taxon>Arionidae</taxon>
        <taxon>Arion</taxon>
    </lineage>
</organism>
<evidence type="ECO:0000313" key="2">
    <source>
        <dbReference type="EMBL" id="CEK76281.1"/>
    </source>
</evidence>
<sequence length="92" mass="10517">MCCAVKTQRKLDIDIKKIQFFDHVTRKGASEYNGDDNCQNKWNEKENDNSGQSKYMSGKTPTYEMIVIRRADVYGDSRSTSASMVHILTITC</sequence>
<dbReference type="AlphaFoldDB" id="A0A0B7A8E9"/>